<dbReference type="EMBL" id="CDSF01000131">
    <property type="protein sequence ID" value="CEP02529.1"/>
    <property type="molecule type" value="Genomic_DNA"/>
</dbReference>
<feature type="repeat" description="ANK" evidence="3">
    <location>
        <begin position="943"/>
        <end position="975"/>
    </location>
</feature>
<evidence type="ECO:0000256" key="2">
    <source>
        <dbReference type="ARBA" id="ARBA00023043"/>
    </source>
</evidence>
<feature type="repeat" description="ANK" evidence="3">
    <location>
        <begin position="398"/>
        <end position="430"/>
    </location>
</feature>
<feature type="region of interest" description="Disordered" evidence="4">
    <location>
        <begin position="1"/>
        <end position="22"/>
    </location>
</feature>
<dbReference type="PROSITE" id="PS50088">
    <property type="entry name" value="ANK_REPEAT"/>
    <property type="match status" value="10"/>
</dbReference>
<dbReference type="Pfam" id="PF00023">
    <property type="entry name" value="Ank"/>
    <property type="match status" value="2"/>
</dbReference>
<name>A0A0G4J557_PLABS</name>
<feature type="repeat" description="ANK" evidence="3">
    <location>
        <begin position="976"/>
        <end position="1008"/>
    </location>
</feature>
<dbReference type="OrthoDB" id="10250315at2759"/>
<reference evidence="5 6" key="1">
    <citation type="submission" date="2015-02" db="EMBL/GenBank/DDBJ databases">
        <authorList>
            <person name="Chooi Y.-H."/>
        </authorList>
    </citation>
    <scope>NUCLEOTIDE SEQUENCE [LARGE SCALE GENOMIC DNA]</scope>
    <source>
        <strain evidence="5">E3</strain>
    </source>
</reference>
<dbReference type="SMART" id="SM00248">
    <property type="entry name" value="ANK"/>
    <property type="match status" value="18"/>
</dbReference>
<gene>
    <name evidence="5" type="ORF">PBRA_009113</name>
</gene>
<proteinExistence type="predicted"/>
<dbReference type="PANTHER" id="PTHR24198">
    <property type="entry name" value="ANKYRIN REPEAT AND PROTEIN KINASE DOMAIN-CONTAINING PROTEIN"/>
    <property type="match status" value="1"/>
</dbReference>
<feature type="repeat" description="ANK" evidence="3">
    <location>
        <begin position="365"/>
        <end position="397"/>
    </location>
</feature>
<evidence type="ECO:0000256" key="4">
    <source>
        <dbReference type="SAM" id="MobiDB-lite"/>
    </source>
</evidence>
<evidence type="ECO:0000313" key="6">
    <source>
        <dbReference type="Proteomes" id="UP000039324"/>
    </source>
</evidence>
<dbReference type="InterPro" id="IPR002110">
    <property type="entry name" value="Ankyrin_rpt"/>
</dbReference>
<feature type="repeat" description="ANK" evidence="3">
    <location>
        <begin position="1045"/>
        <end position="1077"/>
    </location>
</feature>
<dbReference type="PANTHER" id="PTHR24198:SF165">
    <property type="entry name" value="ANKYRIN REPEAT-CONTAINING PROTEIN-RELATED"/>
    <property type="match status" value="1"/>
</dbReference>
<dbReference type="OMA" id="CQRNSSI"/>
<keyword evidence="2 3" id="KW-0040">ANK repeat</keyword>
<evidence type="ECO:0000256" key="3">
    <source>
        <dbReference type="PROSITE-ProRule" id="PRU00023"/>
    </source>
</evidence>
<dbReference type="Proteomes" id="UP000039324">
    <property type="component" value="Unassembled WGS sequence"/>
</dbReference>
<sequence>MSMHEEGTRQQCHRPGMQPNEMDDSVAQDVQADGGNGVFIAINETTEADLELVAEDDDNLSVRVPRQSAIKNARLIASLLGQDSTATKVNVPFDARTTKRVAAFLAMDMDRAKVFQWMTEMRYDPSMSEGDMRAMLQAANYLDITFMFDGIVQELVFRNREKSFTDCLDFWRDDTNGLIHEPVLRVLVTRRLQCSAPRFDEFYKAMKDRDYSLMDLMLKWLLPGVRAALVEDALLAELSSASCSSQTIAVLVRRVENPAMFDEKHRSPLHVAIALKNVAAVCELAKVCDVDERSWSGDPLLHIALQDREEAIVAELLEFQADPNARNASGLTALHIAVENDLARFCKLLVEFDADVNAGYEEGSRSETALHVACRKKSHKIARLLLLSNADVNAIDRNGDTPLHIAVRNNDPTLVDILIRDGFLLDINAVDLLGRTALIIAAESEFYALGAALSRAGADANPVDSSGRNALAHLIERSPFVLAPQANQQPMASSDSQRLAWILSRAVHDLNARIGSDATLLEKAIRTGNSWMVDLLLRAGADPNVTSSTGTSVAFLAATMIPDSTVLETLLVKGACHRTALEDAITQGDINALNKLVKAGNPDDMNSMVNAKGQDLLSMAISVARIDIVKVLIAHGIRVGNDVISLAESRGDTAMLDALRNGATFSKQMDDPVAPSEPIDGGSGGFLAINETSAAVLELVAEDDDNKSVRVPRQSAMKNARLIASLLGQDSTVTKVKVPFNARTSKLIASFLAIDMDRAKVDWWMAEMEIDPSMYESDMRAMLRAADYLDITFLFNGIVEDLVSRNQEKSFTDCLDFWRDDKNGLIHEPVLRVLVTRRLQCSAPRFDEFYKAMKDRDYSLMDLMLKWLLPGVRAALVEDALSAELSSANCSSQTIAVLVRRVQNPTMFDEKHRSPLHVAIARKDVAAVCVLAKACDVNERSWSGDPLLHIALQDREEAIVAKLLEFHADPNARDASGLTALHIAAANDLERFCKLLVESGADVNAGYQEGSRSETALHVACRKKFHKIVRLLLLSYADVNAIDRTGDTPLHIAVHNNDPTLVDILIRDGFLLDINAVDMLGRTALIIAAESEFYALGAALTRAGADANPVDSSGRNALAHLIERSPAVSANQQPVASTDSQRLAWILSRAVHDLNARVDSDATLLEKAIRTGNPWMVDLLLRTGADPNVASSAGTSVAFVAATMIPDSTVLETLLVKGACLRTALEDAITQGDINALNKLVKAGNPDDMNSMVNAKGQDLLSMAISVDRIDIVEALIAHGIRVGNDVLALAESHGDPAMLDALRNGATLSKQ</sequence>
<feature type="repeat" description="ANK" evidence="3">
    <location>
        <begin position="1160"/>
        <end position="1192"/>
    </location>
</feature>
<feature type="repeat" description="ANK" evidence="3">
    <location>
        <begin position="516"/>
        <end position="548"/>
    </location>
</feature>
<evidence type="ECO:0000313" key="5">
    <source>
        <dbReference type="EMBL" id="CEP02529.1"/>
    </source>
</evidence>
<keyword evidence="1" id="KW-0677">Repeat</keyword>
<feature type="repeat" description="ANK" evidence="3">
    <location>
        <begin position="329"/>
        <end position="361"/>
    </location>
</feature>
<keyword evidence="6" id="KW-1185">Reference proteome</keyword>
<feature type="repeat" description="ANK" evidence="3">
    <location>
        <begin position="1012"/>
        <end position="1044"/>
    </location>
</feature>
<protein>
    <submittedName>
        <fullName evidence="5">Uncharacterized protein</fullName>
    </submittedName>
</protein>
<dbReference type="STRING" id="37360.A0A0G4J557"/>
<dbReference type="InterPro" id="IPR036770">
    <property type="entry name" value="Ankyrin_rpt-contain_sf"/>
</dbReference>
<feature type="repeat" description="ANK" evidence="3">
    <location>
        <begin position="296"/>
        <end position="328"/>
    </location>
</feature>
<accession>A0A0G4J557</accession>
<organism evidence="5 6">
    <name type="scientific">Plasmodiophora brassicae</name>
    <name type="common">Clubroot disease agent</name>
    <dbReference type="NCBI Taxonomy" id="37360"/>
    <lineage>
        <taxon>Eukaryota</taxon>
        <taxon>Sar</taxon>
        <taxon>Rhizaria</taxon>
        <taxon>Endomyxa</taxon>
        <taxon>Phytomyxea</taxon>
        <taxon>Plasmodiophorida</taxon>
        <taxon>Plasmodiophoridae</taxon>
        <taxon>Plasmodiophora</taxon>
    </lineage>
</organism>
<dbReference type="Gene3D" id="1.25.40.20">
    <property type="entry name" value="Ankyrin repeat-containing domain"/>
    <property type="match status" value="5"/>
</dbReference>
<dbReference type="PROSITE" id="PS50297">
    <property type="entry name" value="ANK_REP_REGION"/>
    <property type="match status" value="6"/>
</dbReference>
<dbReference type="Pfam" id="PF12796">
    <property type="entry name" value="Ank_2"/>
    <property type="match status" value="2"/>
</dbReference>
<dbReference type="SUPFAM" id="SSF48403">
    <property type="entry name" value="Ankyrin repeat"/>
    <property type="match status" value="4"/>
</dbReference>
<evidence type="ECO:0000256" key="1">
    <source>
        <dbReference type="ARBA" id="ARBA00022737"/>
    </source>
</evidence>